<dbReference type="GO" id="GO:0006013">
    <property type="term" value="P:mannose metabolic process"/>
    <property type="evidence" value="ECO:0007669"/>
    <property type="project" value="InterPro"/>
</dbReference>
<dbReference type="Proteomes" id="UP000523079">
    <property type="component" value="Unassembled WGS sequence"/>
</dbReference>
<dbReference type="RefSeq" id="WP_182559683.1">
    <property type="nucleotide sequence ID" value="NZ_JACGWT010000002.1"/>
</dbReference>
<comment type="caution">
    <text evidence="5">The sequence shown here is derived from an EMBL/GenBank/DDBJ whole genome shotgun (WGS) entry which is preliminary data.</text>
</comment>
<proteinExistence type="predicted"/>
<dbReference type="Pfam" id="PF01074">
    <property type="entry name" value="Glyco_hydro_38N"/>
    <property type="match status" value="1"/>
</dbReference>
<name>A0A7W3IS13_9ACTN</name>
<comment type="cofactor">
    <cofactor evidence="1">
        <name>Zn(2+)</name>
        <dbReference type="ChEBI" id="CHEBI:29105"/>
    </cofactor>
</comment>
<dbReference type="InterPro" id="IPR011330">
    <property type="entry name" value="Glyco_hydro/deAcase_b/a-brl"/>
</dbReference>
<organism evidence="5 6">
    <name type="scientific">Microlunatus kandeliicorticis</name>
    <dbReference type="NCBI Taxonomy" id="1759536"/>
    <lineage>
        <taxon>Bacteria</taxon>
        <taxon>Bacillati</taxon>
        <taxon>Actinomycetota</taxon>
        <taxon>Actinomycetes</taxon>
        <taxon>Propionibacteriales</taxon>
        <taxon>Propionibacteriaceae</taxon>
        <taxon>Microlunatus</taxon>
    </lineage>
</organism>
<evidence type="ECO:0000259" key="3">
    <source>
        <dbReference type="Pfam" id="PF01074"/>
    </source>
</evidence>
<dbReference type="InterPro" id="IPR000602">
    <property type="entry name" value="Glyco_hydro_38_N"/>
</dbReference>
<dbReference type="InterPro" id="IPR027291">
    <property type="entry name" value="Glyco_hydro_38_N_sf"/>
</dbReference>
<dbReference type="GO" id="GO:0030246">
    <property type="term" value="F:carbohydrate binding"/>
    <property type="evidence" value="ECO:0007669"/>
    <property type="project" value="InterPro"/>
</dbReference>
<dbReference type="Pfam" id="PF07748">
    <property type="entry name" value="Glyco_hydro_38C"/>
    <property type="match status" value="1"/>
</dbReference>
<evidence type="ECO:0000256" key="1">
    <source>
        <dbReference type="ARBA" id="ARBA00001947"/>
    </source>
</evidence>
<dbReference type="SUPFAM" id="SSF74650">
    <property type="entry name" value="Galactose mutarotase-like"/>
    <property type="match status" value="1"/>
</dbReference>
<dbReference type="InterPro" id="IPR011013">
    <property type="entry name" value="Gal_mutarotase_sf_dom"/>
</dbReference>
<reference evidence="5 6" key="1">
    <citation type="submission" date="2020-07" db="EMBL/GenBank/DDBJ databases">
        <title>Sequencing the genomes of 1000 actinobacteria strains.</title>
        <authorList>
            <person name="Klenk H.-P."/>
        </authorList>
    </citation>
    <scope>NUCLEOTIDE SEQUENCE [LARGE SCALE GENOMIC DNA]</scope>
    <source>
        <strain evidence="5 6">DSM 100723</strain>
    </source>
</reference>
<dbReference type="InterPro" id="IPR011682">
    <property type="entry name" value="Glyco_hydro_38_C"/>
</dbReference>
<dbReference type="InterPro" id="IPR050843">
    <property type="entry name" value="Glycosyl_Hydrlase_38"/>
</dbReference>
<evidence type="ECO:0000259" key="4">
    <source>
        <dbReference type="Pfam" id="PF07748"/>
    </source>
</evidence>
<evidence type="ECO:0000313" key="6">
    <source>
        <dbReference type="Proteomes" id="UP000523079"/>
    </source>
</evidence>
<feature type="domain" description="Glycosyl hydrolase family 38 C-terminal" evidence="4">
    <location>
        <begin position="671"/>
        <end position="793"/>
    </location>
</feature>
<keyword evidence="6" id="KW-1185">Reference proteome</keyword>
<dbReference type="AlphaFoldDB" id="A0A7W3IS13"/>
<evidence type="ECO:0000256" key="2">
    <source>
        <dbReference type="ARBA" id="ARBA00022833"/>
    </source>
</evidence>
<sequence>MASHAFMAPSPVWDPGLQRRALLEYAMDVVVASPLGPLGVLAEPLIVRADDGRLRQTVRVQSLDRHALRPDQPVELELAGAPVAVDRLDAGAHALRFAIPEVDAPTALRVRLPELGVEAALTVSPQRHWEVHLIHHSHLDIGYTDPQHVVRTQHLGYLDSVVELAARTDDLDDDARFRWNEEALFSVTDWLDRRTPRRRDQLLDLVRGGRLSLSAMPFNLHTEMCSTDELHELLRPARRLRDAHGLRFRTAMQTDVPGSVTGLPDALGQLGVEFLSVAHNWAGRSDPDATGGLDLPRLFRWRGPAGHELTVWRTDSPHGMAYMEGPINGFHEDYPVTEELFPAYLSSLGKHPYPLPPGSVFGWLTGSEAQLARTPYPWDLLHLRVHGRWSDNAPPSRTISDVVAAWNARWAYPRLRVSTNEDFLDAVTARIGDRLETFTGDWNDWWAHGVGSAVAPVAVGRRAQWTLADAQTLDAAVGLLGVKSATPADDSAVHSVDDPQGADEGYAQLALWDEHTWGASDSWEYAEQGSSSGTHQWAWKVARAYAALDEAEQGLHRATAGFGDLVTTGPGADASVYVVNTAGQPRTDPVEVFVPAGLVPLGTALVLTDGRDGTRLAHAEREEPAGSRGLGRYLRFVLRDVPPVGHVRVDLTVDPDGTTPSVRPLPDPTVLENDRLTARFDHLRGTVASIVDRATGRELVDPEAAVGFNGYVYDRYATVGRSNHNTSKFADQGNLALLSSRALNGAAAVLEAVDDGVEARVVVERSAPGAELLRTTYRLRHGDGRLEIVNRLRKKSTWDKESAFFAFGFAAAEPRVVAEVAGGLAGPGADRVPGGATYLHTIRSWVALQDGATGIGWASGDVPLVELGTIALPYLPFPNTMGQVEPGTVYSWVHNNVWDTNFPVEQAFDAELRYAVGVGTGDAAVIAAETAAPLVQPFRTVLVGPGLQGDAGTSGLEAPASASLLAVEDPRVRLVGLRSEGTDALVVRLVGLDPAGVRTTLRLPPGVVTASTASYLGDPGEPLPVTDGRVRVDVPGAGTAAVLLTLG</sequence>
<keyword evidence="2" id="KW-0862">Zinc</keyword>
<dbReference type="PANTHER" id="PTHR11607:SF3">
    <property type="entry name" value="LYSOSOMAL ALPHA-MANNOSIDASE"/>
    <property type="match status" value="1"/>
</dbReference>
<dbReference type="EMBL" id="JACGWT010000002">
    <property type="protein sequence ID" value="MBA8794177.1"/>
    <property type="molecule type" value="Genomic_DNA"/>
</dbReference>
<dbReference type="CDD" id="cd10791">
    <property type="entry name" value="GH38N_AMII_like_1"/>
    <property type="match status" value="1"/>
</dbReference>
<dbReference type="SUPFAM" id="SSF88713">
    <property type="entry name" value="Glycoside hydrolase/deacetylase"/>
    <property type="match status" value="1"/>
</dbReference>
<gene>
    <name evidence="5" type="ORF">FHX74_001782</name>
</gene>
<evidence type="ECO:0008006" key="7">
    <source>
        <dbReference type="Google" id="ProtNLM"/>
    </source>
</evidence>
<dbReference type="Gene3D" id="3.20.110.10">
    <property type="entry name" value="Glycoside hydrolase 38, N terminal domain"/>
    <property type="match status" value="1"/>
</dbReference>
<dbReference type="PANTHER" id="PTHR11607">
    <property type="entry name" value="ALPHA-MANNOSIDASE"/>
    <property type="match status" value="1"/>
</dbReference>
<feature type="domain" description="Glycoside hydrolase family 38 N-terminal" evidence="3">
    <location>
        <begin position="131"/>
        <end position="429"/>
    </location>
</feature>
<dbReference type="GO" id="GO:0004559">
    <property type="term" value="F:alpha-mannosidase activity"/>
    <property type="evidence" value="ECO:0007669"/>
    <property type="project" value="InterPro"/>
</dbReference>
<evidence type="ECO:0000313" key="5">
    <source>
        <dbReference type="EMBL" id="MBA8794177.1"/>
    </source>
</evidence>
<protein>
    <recommendedName>
        <fullName evidence="7">Alpha-mannosidase</fullName>
    </recommendedName>
</protein>
<accession>A0A7W3IS13</accession>